<dbReference type="EMBL" id="NGJN01000006">
    <property type="protein sequence ID" value="OZV67537.1"/>
    <property type="molecule type" value="Genomic_DNA"/>
</dbReference>
<gene>
    <name evidence="2" type="ORF">CA834_11335</name>
</gene>
<proteinExistence type="predicted"/>
<evidence type="ECO:0000256" key="1">
    <source>
        <dbReference type="SAM" id="Coils"/>
    </source>
</evidence>
<protein>
    <recommendedName>
        <fullName evidence="4">Peptidase S74 domain-containing protein</fullName>
    </recommendedName>
</protein>
<dbReference type="Gene3D" id="2.40.300.10">
    <property type="entry name" value="Head decoration protein D"/>
    <property type="match status" value="1"/>
</dbReference>
<organism evidence="2 3">
    <name type="scientific">Winogradskyella aurantia</name>
    <dbReference type="NCBI Taxonomy" id="1915063"/>
    <lineage>
        <taxon>Bacteria</taxon>
        <taxon>Pseudomonadati</taxon>
        <taxon>Bacteroidota</taxon>
        <taxon>Flavobacteriia</taxon>
        <taxon>Flavobacteriales</taxon>
        <taxon>Flavobacteriaceae</taxon>
        <taxon>Winogradskyella</taxon>
    </lineage>
</organism>
<keyword evidence="3" id="KW-1185">Reference proteome</keyword>
<evidence type="ECO:0000313" key="2">
    <source>
        <dbReference type="EMBL" id="OZV67537.1"/>
    </source>
</evidence>
<evidence type="ECO:0008006" key="4">
    <source>
        <dbReference type="Google" id="ProtNLM"/>
    </source>
</evidence>
<accession>A0A265UR20</accession>
<dbReference type="Proteomes" id="UP000216840">
    <property type="component" value="Unassembled WGS sequence"/>
</dbReference>
<reference evidence="2 3" key="1">
    <citation type="submission" date="2017-05" db="EMBL/GenBank/DDBJ databases">
        <title>The draft genome sequence of Idiomarina salinarum WNB302.</title>
        <authorList>
            <person name="Sun Y."/>
            <person name="Chen B."/>
            <person name="Du Z."/>
        </authorList>
    </citation>
    <scope>NUCLEOTIDE SEQUENCE [LARGE SCALE GENOMIC DNA]</scope>
    <source>
        <strain evidence="2 3">WNB302</strain>
    </source>
</reference>
<evidence type="ECO:0000313" key="3">
    <source>
        <dbReference type="Proteomes" id="UP000216840"/>
    </source>
</evidence>
<name>A0A265UR20_9FLAO</name>
<keyword evidence="1" id="KW-0175">Coiled coil</keyword>
<sequence>MFAQTDGITYQAVIISPDPLELPGVDSEGNYLPNTTIAIRFTIYDSGNQIEFQEVQITDTDEFGRINLLIGDADHDYFKEISWDGTPKDLKVEIDFDAGNNFETMSRERLTFLPYAYHRNITATGTLTVDDRTFLNGELQVEGPTNLQSTLDVNNGNATNLTGTLNVDGVSDFNEALNVNNGSPTTLSGDVTIGGNSVLNGTLDVIGMTTLNDLTVNGEASFGDLAAETLLVNQSTILNGTTRIDGMGSQIHLTSNFPNIGTDIANHPVLIDGGKNGLAIKVNGNRENDTNFITFFDDARIEPWGRIEGETEAEFTNNADYNFDKRSLNYDSYDAIFDTSVSAYEFAKSLGEIGIASTSSTGCVGFGACVTAPIPSWIIGSTAQSIVAALQIVASAVGVVITQDNINTYDDNRVTLQGVTYASGAGDYAEYLLRENYNEKMTYGDIVGVKGGKISKNLESADRMMVVSYKPIVLGNMPKPDREAEYEKVAFMGQVPVNVFGKVEIGDYILPSGKNDGVGIAIKPSDIVASQLKNIVGVAWSQTDNTFGISKVNVAVGVNKNDSGLIIEKLENKVNQQAREITTLKNQIENILVKIAAIEEGANEGQLRLNSNTDEHQNNSKYKIIESTESDIIYYDITRDDFEKGLLLAEEMILGADVKNEKVIEALNKLKTDLAFKNKFFKRIQDGLSKQIHFHQEIDKKGRH</sequence>
<dbReference type="AlphaFoldDB" id="A0A265UR20"/>
<comment type="caution">
    <text evidence="2">The sequence shown here is derived from an EMBL/GenBank/DDBJ whole genome shotgun (WGS) entry which is preliminary data.</text>
</comment>
<feature type="coiled-coil region" evidence="1">
    <location>
        <begin position="567"/>
        <end position="594"/>
    </location>
</feature>